<name>A0A437LH44_9BURK</name>
<reference evidence="2 3" key="1">
    <citation type="submission" date="2019-01" db="EMBL/GenBank/DDBJ databases">
        <authorList>
            <person name="Chen W.-M."/>
        </authorList>
    </citation>
    <scope>NUCLEOTIDE SEQUENCE [LARGE SCALE GENOMIC DNA]</scope>
    <source>
        <strain evidence="2 3">CCP-18</strain>
    </source>
</reference>
<dbReference type="AlphaFoldDB" id="A0A437LH44"/>
<dbReference type="SUPFAM" id="SSF54427">
    <property type="entry name" value="NTF2-like"/>
    <property type="match status" value="1"/>
</dbReference>
<dbReference type="PIRSF" id="PIRSF030561">
    <property type="entry name" value="UCP030561"/>
    <property type="match status" value="1"/>
</dbReference>
<dbReference type="InterPro" id="IPR008317">
    <property type="entry name" value="UCP030561"/>
</dbReference>
<dbReference type="GO" id="GO:0016853">
    <property type="term" value="F:isomerase activity"/>
    <property type="evidence" value="ECO:0007669"/>
    <property type="project" value="UniProtKB-KW"/>
</dbReference>
<dbReference type="Pfam" id="PF12680">
    <property type="entry name" value="SnoaL_2"/>
    <property type="match status" value="1"/>
</dbReference>
<gene>
    <name evidence="2" type="ORF">EOD73_11140</name>
</gene>
<sequence>MPPMTPEQLAQEQLDAYNARDLARFIACYSEDIALYRPPAAEPSIQGKAALATHYAANRFNLPGLHAELLGRLVVGSKVFDHERVHGVRPEPFEVAAVYEVRDGLIAKAYFFDA</sequence>
<dbReference type="InterPro" id="IPR037401">
    <property type="entry name" value="SnoaL-like"/>
</dbReference>
<protein>
    <submittedName>
        <fullName evidence="2">Steroid delta-isomerase</fullName>
    </submittedName>
</protein>
<keyword evidence="3" id="KW-1185">Reference proteome</keyword>
<dbReference type="OrthoDB" id="9799296at2"/>
<evidence type="ECO:0000313" key="3">
    <source>
        <dbReference type="Proteomes" id="UP000288587"/>
    </source>
</evidence>
<dbReference type="EMBL" id="SACM01000003">
    <property type="protein sequence ID" value="RVT84684.1"/>
    <property type="molecule type" value="Genomic_DNA"/>
</dbReference>
<proteinExistence type="predicted"/>
<dbReference type="Proteomes" id="UP000288587">
    <property type="component" value="Unassembled WGS sequence"/>
</dbReference>
<evidence type="ECO:0000259" key="1">
    <source>
        <dbReference type="Pfam" id="PF12680"/>
    </source>
</evidence>
<evidence type="ECO:0000313" key="2">
    <source>
        <dbReference type="EMBL" id="RVT84684.1"/>
    </source>
</evidence>
<comment type="caution">
    <text evidence="2">The sequence shown here is derived from an EMBL/GenBank/DDBJ whole genome shotgun (WGS) entry which is preliminary data.</text>
</comment>
<organism evidence="2 3">
    <name type="scientific">Inhella crocodyli</name>
    <dbReference type="NCBI Taxonomy" id="2499851"/>
    <lineage>
        <taxon>Bacteria</taxon>
        <taxon>Pseudomonadati</taxon>
        <taxon>Pseudomonadota</taxon>
        <taxon>Betaproteobacteria</taxon>
        <taxon>Burkholderiales</taxon>
        <taxon>Sphaerotilaceae</taxon>
        <taxon>Inhella</taxon>
    </lineage>
</organism>
<keyword evidence="2" id="KW-0413">Isomerase</keyword>
<accession>A0A437LH44</accession>
<feature type="domain" description="SnoaL-like" evidence="1">
    <location>
        <begin position="11"/>
        <end position="108"/>
    </location>
</feature>
<dbReference type="InterPro" id="IPR032710">
    <property type="entry name" value="NTF2-like_dom_sf"/>
</dbReference>
<dbReference type="Gene3D" id="3.10.450.50">
    <property type="match status" value="1"/>
</dbReference>